<dbReference type="AlphaFoldDB" id="A0A2U1QHS0"/>
<evidence type="ECO:0000313" key="2">
    <source>
        <dbReference type="Proteomes" id="UP000245207"/>
    </source>
</evidence>
<dbReference type="PANTHER" id="PTHR11439">
    <property type="entry name" value="GAG-POL-RELATED RETROTRANSPOSON"/>
    <property type="match status" value="1"/>
</dbReference>
<comment type="caution">
    <text evidence="1">The sequence shown here is derived from an EMBL/GenBank/DDBJ whole genome shotgun (WGS) entry which is preliminary data.</text>
</comment>
<protein>
    <submittedName>
        <fullName evidence="1">Uncharacterized protein</fullName>
    </submittedName>
</protein>
<evidence type="ECO:0000313" key="1">
    <source>
        <dbReference type="EMBL" id="PWA97523.1"/>
    </source>
</evidence>
<keyword evidence="2" id="KW-1185">Reference proteome</keyword>
<name>A0A2U1QHS0_ARTAN</name>
<dbReference type="PANTHER" id="PTHR11439:SF498">
    <property type="entry name" value="DNAK FAMILY PROTEIN"/>
    <property type="match status" value="1"/>
</dbReference>
<dbReference type="CDD" id="cd09272">
    <property type="entry name" value="RNase_HI_RT_Ty1"/>
    <property type="match status" value="1"/>
</dbReference>
<reference evidence="1 2" key="1">
    <citation type="journal article" date="2018" name="Mol. Plant">
        <title>The genome of Artemisia annua provides insight into the evolution of Asteraceae family and artemisinin biosynthesis.</title>
        <authorList>
            <person name="Shen Q."/>
            <person name="Zhang L."/>
            <person name="Liao Z."/>
            <person name="Wang S."/>
            <person name="Yan T."/>
            <person name="Shi P."/>
            <person name="Liu M."/>
            <person name="Fu X."/>
            <person name="Pan Q."/>
            <person name="Wang Y."/>
            <person name="Lv Z."/>
            <person name="Lu X."/>
            <person name="Zhang F."/>
            <person name="Jiang W."/>
            <person name="Ma Y."/>
            <person name="Chen M."/>
            <person name="Hao X."/>
            <person name="Li L."/>
            <person name="Tang Y."/>
            <person name="Lv G."/>
            <person name="Zhou Y."/>
            <person name="Sun X."/>
            <person name="Brodelius P.E."/>
            <person name="Rose J.K.C."/>
            <person name="Tang K."/>
        </authorList>
    </citation>
    <scope>NUCLEOTIDE SEQUENCE [LARGE SCALE GENOMIC DNA]</scope>
    <source>
        <strain evidence="2">cv. Huhao1</strain>
        <tissue evidence="1">Leaf</tissue>
    </source>
</reference>
<dbReference type="EMBL" id="PKPP01000118">
    <property type="protein sequence ID" value="PWA97523.1"/>
    <property type="molecule type" value="Genomic_DNA"/>
</dbReference>
<dbReference type="STRING" id="35608.A0A2U1QHS0"/>
<gene>
    <name evidence="1" type="ORF">CTI12_AA028590</name>
</gene>
<dbReference type="OrthoDB" id="414945at2759"/>
<dbReference type="Proteomes" id="UP000245207">
    <property type="component" value="Unassembled WGS sequence"/>
</dbReference>
<organism evidence="1 2">
    <name type="scientific">Artemisia annua</name>
    <name type="common">Sweet wormwood</name>
    <dbReference type="NCBI Taxonomy" id="35608"/>
    <lineage>
        <taxon>Eukaryota</taxon>
        <taxon>Viridiplantae</taxon>
        <taxon>Streptophyta</taxon>
        <taxon>Embryophyta</taxon>
        <taxon>Tracheophyta</taxon>
        <taxon>Spermatophyta</taxon>
        <taxon>Magnoliopsida</taxon>
        <taxon>eudicotyledons</taxon>
        <taxon>Gunneridae</taxon>
        <taxon>Pentapetalae</taxon>
        <taxon>asterids</taxon>
        <taxon>campanulids</taxon>
        <taxon>Asterales</taxon>
        <taxon>Asteraceae</taxon>
        <taxon>Asteroideae</taxon>
        <taxon>Anthemideae</taxon>
        <taxon>Artemisiinae</taxon>
        <taxon>Artemisia</taxon>
    </lineage>
</organism>
<proteinExistence type="predicted"/>
<sequence>MDPHVKLQADMGTPFPDPEVYIRYIRKHIYLTITRPDICYIVQLLSQFTQTPTSVHTQDVNHLLRLLFNLPDLGLKDLGPVSLKCDNQAALYIAANQLFHARKKHIEMDCHYARDQIKNVLPSHVFTKAQLADVFTKVLPADQHSKLLSKLGVCSSSTSQLKGECIRGVDSDEDLNDWELTNEVDDEDEVLKDTLFLEDQFPLGRELAYNGVAF</sequence>
<accession>A0A2U1QHS0</accession>